<keyword evidence="3" id="KW-1185">Reference proteome</keyword>
<dbReference type="EMBL" id="AAWS01000014">
    <property type="protein sequence ID" value="EAY28752.1"/>
    <property type="molecule type" value="Genomic_DNA"/>
</dbReference>
<keyword evidence="1" id="KW-0732">Signal</keyword>
<organism evidence="2 3">
    <name type="scientific">Microscilla marina ATCC 23134</name>
    <dbReference type="NCBI Taxonomy" id="313606"/>
    <lineage>
        <taxon>Bacteria</taxon>
        <taxon>Pseudomonadati</taxon>
        <taxon>Bacteroidota</taxon>
        <taxon>Cytophagia</taxon>
        <taxon>Cytophagales</taxon>
        <taxon>Microscillaceae</taxon>
        <taxon>Microscilla</taxon>
    </lineage>
</organism>
<evidence type="ECO:0000256" key="1">
    <source>
        <dbReference type="SAM" id="SignalP"/>
    </source>
</evidence>
<accession>A1ZLJ8</accession>
<feature type="signal peptide" evidence="1">
    <location>
        <begin position="1"/>
        <end position="20"/>
    </location>
</feature>
<dbReference type="AlphaFoldDB" id="A1ZLJ8"/>
<sequence>MKKLALALLYLIFLTGCGKSSEESGTTAKDSIEKMGKNTKKVKNEQMDAGMVKNRIFAFGVNLKDCDALTYSEYWAMMKFNNDNTVEAITAEAMNTGGTDFFELRTTSKGTYKVEHNILTIQFISVTEEKVKQGKTVESKEKKQEITWSFKMTKCEDGRLQLKSNMEGKNALGVKADPGDNSSWALKM</sequence>
<keyword evidence="2" id="KW-0449">Lipoprotein</keyword>
<gene>
    <name evidence="2" type="ORF">M23134_07850</name>
</gene>
<feature type="chain" id="PRO_5002642022" evidence="1">
    <location>
        <begin position="21"/>
        <end position="188"/>
    </location>
</feature>
<evidence type="ECO:0000313" key="3">
    <source>
        <dbReference type="Proteomes" id="UP000004095"/>
    </source>
</evidence>
<dbReference type="PROSITE" id="PS51257">
    <property type="entry name" value="PROKAR_LIPOPROTEIN"/>
    <property type="match status" value="1"/>
</dbReference>
<reference evidence="2 3" key="1">
    <citation type="submission" date="2007-01" db="EMBL/GenBank/DDBJ databases">
        <authorList>
            <person name="Haygood M."/>
            <person name="Podell S."/>
            <person name="Anderson C."/>
            <person name="Hopkinson B."/>
            <person name="Roe K."/>
            <person name="Barbeau K."/>
            <person name="Gaasterland T."/>
            <person name="Ferriera S."/>
            <person name="Johnson J."/>
            <person name="Kravitz S."/>
            <person name="Beeson K."/>
            <person name="Sutton G."/>
            <person name="Rogers Y.-H."/>
            <person name="Friedman R."/>
            <person name="Frazier M."/>
            <person name="Venter J.C."/>
        </authorList>
    </citation>
    <scope>NUCLEOTIDE SEQUENCE [LARGE SCALE GENOMIC DNA]</scope>
    <source>
        <strain evidence="2 3">ATCC 23134</strain>
    </source>
</reference>
<proteinExistence type="predicted"/>
<evidence type="ECO:0000313" key="2">
    <source>
        <dbReference type="EMBL" id="EAY28752.1"/>
    </source>
</evidence>
<dbReference type="RefSeq" id="WP_002697488.1">
    <property type="nucleotide sequence ID" value="NZ_AAWS01000014.1"/>
</dbReference>
<comment type="caution">
    <text evidence="2">The sequence shown here is derived from an EMBL/GenBank/DDBJ whole genome shotgun (WGS) entry which is preliminary data.</text>
</comment>
<name>A1ZLJ8_MICM2</name>
<dbReference type="Proteomes" id="UP000004095">
    <property type="component" value="Unassembled WGS sequence"/>
</dbReference>
<protein>
    <submittedName>
        <fullName evidence="2">Lipoprotein, putative</fullName>
    </submittedName>
</protein>